<evidence type="ECO:0000256" key="1">
    <source>
        <dbReference type="ARBA" id="ARBA00004123"/>
    </source>
</evidence>
<feature type="region of interest" description="Disordered" evidence="4">
    <location>
        <begin position="84"/>
        <end position="112"/>
    </location>
</feature>
<dbReference type="AlphaFoldDB" id="A0AAU9ZH45"/>
<proteinExistence type="predicted"/>
<dbReference type="GO" id="GO:0034080">
    <property type="term" value="P:CENP-A containing chromatin assembly"/>
    <property type="evidence" value="ECO:0007669"/>
    <property type="project" value="TreeGrafter"/>
</dbReference>
<feature type="region of interest" description="Disordered" evidence="4">
    <location>
        <begin position="311"/>
        <end position="338"/>
    </location>
</feature>
<dbReference type="Pfam" id="PF12346">
    <property type="entry name" value="HJURP_mid"/>
    <property type="match status" value="1"/>
</dbReference>
<keyword evidence="3" id="KW-0539">Nucleus</keyword>
<dbReference type="InterPro" id="IPR021052">
    <property type="entry name" value="HJURP_central_dom"/>
</dbReference>
<evidence type="ECO:0000256" key="4">
    <source>
        <dbReference type="SAM" id="MobiDB-lite"/>
    </source>
</evidence>
<organism evidence="7 8">
    <name type="scientific">Phodopus roborovskii</name>
    <name type="common">Roborovski's desert hamster</name>
    <name type="synonym">Cricetulus roborovskii</name>
    <dbReference type="NCBI Taxonomy" id="109678"/>
    <lineage>
        <taxon>Eukaryota</taxon>
        <taxon>Metazoa</taxon>
        <taxon>Chordata</taxon>
        <taxon>Craniata</taxon>
        <taxon>Vertebrata</taxon>
        <taxon>Euteleostomi</taxon>
        <taxon>Mammalia</taxon>
        <taxon>Eutheria</taxon>
        <taxon>Euarchontoglires</taxon>
        <taxon>Glires</taxon>
        <taxon>Rodentia</taxon>
        <taxon>Myomorpha</taxon>
        <taxon>Muroidea</taxon>
        <taxon>Cricetidae</taxon>
        <taxon>Cricetinae</taxon>
        <taxon>Phodopus</taxon>
    </lineage>
</organism>
<keyword evidence="8" id="KW-1185">Reference proteome</keyword>
<accession>A0AAU9ZH45</accession>
<sequence length="699" mass="78739">MDPGGQSDSRLLRHLKESRSRFQTYMQRLIAKYNQPFEDDPLVQMATLTYETPQGLRIWGGKLIKERNKEQTQDPSVKMFTRLNRQAPDGNDPWSQVLGDDSESSRADTSLDEEEQLSCTLMVRGASSDIGQHQMWLQLPESPTVPGSSLKNDLRWKYFTQVDILLQDEEYFKNAEKRNGKDALVTLLSSSRVSPAPGCQDSISAESSGSPEMSASSSRDWSPSNPCQADMTVMPRNDSFSFLGTSSSSLSSQPLEVDDICNVTVSDLYEGMMHSMSRLLSLKPSCIISTKTSINQNWNPRRRLSRKSRVHMNRTYGHRSKPFPRSSKKGPHSKPRKEVLSDCKNLLHTAPHKTDLKLERGSFEGSKLQVHKFSPSWKELQVMPQKYLDLNKMYYHEQENRVKTLQWLISPVKIVPRPRMFPSRAEKRYREIEMKFDKLHQECSLSSGKQLALASPTESWSVDVHRGIPRSPGSPQGIKTHRLSSPFNREKRSSEIFEDLSEMSVKASSCPPRSHSALLPSGDSTSQSLGHSQQMSSLFLQGHNSGPIRKAVSPSTAISAPWTSPLSRGRNRYDEINEEFDKLYQKYCLMSPRQVKVTSCVTVSPKKAGAAIPSQTEDLRKLNSNSGFQSSPKLSALGWNIRSPQDSIPVETQMFAWTASAVMRDPRFPTKRRKLSYPLLCARQAKSWDSSGASGKAVP</sequence>
<feature type="region of interest" description="Disordered" evidence="4">
    <location>
        <begin position="507"/>
        <end position="532"/>
    </location>
</feature>
<evidence type="ECO:0000259" key="6">
    <source>
        <dbReference type="Pfam" id="PF12347"/>
    </source>
</evidence>
<dbReference type="Pfam" id="PF12347">
    <property type="entry name" value="HJURP_C"/>
    <property type="match status" value="2"/>
</dbReference>
<reference evidence="7" key="1">
    <citation type="submission" date="2022-06" db="EMBL/GenBank/DDBJ databases">
        <authorList>
            <person name="Andreotti S."/>
            <person name="Wyler E."/>
        </authorList>
    </citation>
    <scope>NUCLEOTIDE SEQUENCE</scope>
</reference>
<comment type="caution">
    <text evidence="7">The sequence shown here is derived from an EMBL/GenBank/DDBJ whole genome shotgun (WGS) entry which is preliminary data.</text>
</comment>
<gene>
    <name evidence="7" type="primary">Hjurp</name>
    <name evidence="7" type="ORF">PHOROB_LOCUS8964</name>
</gene>
<dbReference type="EMBL" id="CALSGD010001445">
    <property type="protein sequence ID" value="CAH6791909.1"/>
    <property type="molecule type" value="Genomic_DNA"/>
</dbReference>
<feature type="compositionally biased region" description="Low complexity" evidence="4">
    <location>
        <begin position="202"/>
        <end position="218"/>
    </location>
</feature>
<feature type="domain" description="Holliday junction recognition protein HJURP central" evidence="5">
    <location>
        <begin position="276"/>
        <end position="387"/>
    </location>
</feature>
<feature type="region of interest" description="Disordered" evidence="4">
    <location>
        <begin position="192"/>
        <end position="229"/>
    </location>
</feature>
<evidence type="ECO:0000256" key="3">
    <source>
        <dbReference type="ARBA" id="ARBA00023242"/>
    </source>
</evidence>
<feature type="compositionally biased region" description="Basic residues" evidence="4">
    <location>
        <begin position="311"/>
        <end position="335"/>
    </location>
</feature>
<evidence type="ECO:0000256" key="2">
    <source>
        <dbReference type="ARBA" id="ARBA00023125"/>
    </source>
</evidence>
<dbReference type="Proteomes" id="UP001152836">
    <property type="component" value="Unassembled WGS sequence"/>
</dbReference>
<comment type="subcellular location">
    <subcellularLocation>
        <location evidence="1">Nucleus</location>
    </subcellularLocation>
</comment>
<evidence type="ECO:0000313" key="7">
    <source>
        <dbReference type="EMBL" id="CAH6791909.1"/>
    </source>
</evidence>
<dbReference type="InterPro" id="IPR022102">
    <property type="entry name" value="HJURP_C"/>
</dbReference>
<protein>
    <submittedName>
        <fullName evidence="7">Hjurp protein</fullName>
    </submittedName>
</protein>
<feature type="compositionally biased region" description="Polar residues" evidence="4">
    <location>
        <begin position="522"/>
        <end position="532"/>
    </location>
</feature>
<dbReference type="PANTHER" id="PTHR15992:SF5">
    <property type="entry name" value="HOLLIDAY JUNCTION RECOGNITION PROTEIN"/>
    <property type="match status" value="1"/>
</dbReference>
<dbReference type="Gene3D" id="6.10.250.2320">
    <property type="match status" value="1"/>
</dbReference>
<feature type="region of interest" description="Disordered" evidence="4">
    <location>
        <begin position="467"/>
        <end position="491"/>
    </location>
</feature>
<keyword evidence="2" id="KW-0238">DNA-binding</keyword>
<name>A0AAU9ZH45_PHORO</name>
<feature type="domain" description="Holliday junction regulator protein family C-terminal" evidence="6">
    <location>
        <begin position="407"/>
        <end position="467"/>
    </location>
</feature>
<evidence type="ECO:0000259" key="5">
    <source>
        <dbReference type="Pfam" id="PF12346"/>
    </source>
</evidence>
<dbReference type="GO" id="GO:0042393">
    <property type="term" value="F:histone binding"/>
    <property type="evidence" value="ECO:0007669"/>
    <property type="project" value="InterPro"/>
</dbReference>
<dbReference type="GO" id="GO:0005634">
    <property type="term" value="C:nucleus"/>
    <property type="evidence" value="ECO:0007669"/>
    <property type="project" value="UniProtKB-SubCell"/>
</dbReference>
<feature type="domain" description="Holliday junction regulator protein family C-terminal" evidence="6">
    <location>
        <begin position="550"/>
        <end position="609"/>
    </location>
</feature>
<dbReference type="GO" id="GO:0003677">
    <property type="term" value="F:DNA binding"/>
    <property type="evidence" value="ECO:0007669"/>
    <property type="project" value="UniProtKB-KW"/>
</dbReference>
<evidence type="ECO:0000313" key="8">
    <source>
        <dbReference type="Proteomes" id="UP001152836"/>
    </source>
</evidence>
<dbReference type="PANTHER" id="PTHR15992">
    <property type="entry name" value="HOLLIDAY JUNCTION RECOGNITION PROTEIN"/>
    <property type="match status" value="1"/>
</dbReference>
<dbReference type="GO" id="GO:0000775">
    <property type="term" value="C:chromosome, centromeric region"/>
    <property type="evidence" value="ECO:0007669"/>
    <property type="project" value="TreeGrafter"/>
</dbReference>